<evidence type="ECO:0000259" key="1">
    <source>
        <dbReference type="Pfam" id="PF01368"/>
    </source>
</evidence>
<dbReference type="Pfam" id="PF01368">
    <property type="entry name" value="DHH"/>
    <property type="match status" value="1"/>
</dbReference>
<accession>A0AA45WPE6</accession>
<comment type="caution">
    <text evidence="3">The sequence shown here is derived from an EMBL/GenBank/DDBJ whole genome shotgun (WGS) entry which is preliminary data.</text>
</comment>
<dbReference type="InterPro" id="IPR051319">
    <property type="entry name" value="Oligoribo/pAp-PDE_c-di-AMP_PDE"/>
</dbReference>
<dbReference type="InterPro" id="IPR038763">
    <property type="entry name" value="DHH_sf"/>
</dbReference>
<keyword evidence="4" id="KW-1185">Reference proteome</keyword>
<protein>
    <submittedName>
        <fullName evidence="3">Phosphoesterase RecJ domain-containing protein</fullName>
    </submittedName>
</protein>
<organism evidence="3 4">
    <name type="scientific">Venenivibrio stagnispumantis</name>
    <dbReference type="NCBI Taxonomy" id="407998"/>
    <lineage>
        <taxon>Bacteria</taxon>
        <taxon>Pseudomonadati</taxon>
        <taxon>Aquificota</taxon>
        <taxon>Aquificia</taxon>
        <taxon>Aquificales</taxon>
        <taxon>Hydrogenothermaceae</taxon>
        <taxon>Venenivibrio</taxon>
    </lineage>
</organism>
<dbReference type="RefSeq" id="WP_345782865.1">
    <property type="nucleotide sequence ID" value="NZ_FXTX01000022.1"/>
</dbReference>
<dbReference type="InterPro" id="IPR001667">
    <property type="entry name" value="DDH_dom"/>
</dbReference>
<feature type="domain" description="DDH" evidence="1">
    <location>
        <begin position="18"/>
        <end position="154"/>
    </location>
</feature>
<dbReference type="Gene3D" id="3.90.1640.10">
    <property type="entry name" value="inorganic pyrophosphatase (n-terminal core)"/>
    <property type="match status" value="1"/>
</dbReference>
<evidence type="ECO:0000313" key="3">
    <source>
        <dbReference type="EMBL" id="SMP21140.1"/>
    </source>
</evidence>
<dbReference type="PANTHER" id="PTHR47618">
    <property type="entry name" value="BIFUNCTIONAL OLIGORIBONUCLEASE AND PAP PHOSPHATASE NRNA"/>
    <property type="match status" value="1"/>
</dbReference>
<dbReference type="SUPFAM" id="SSF64182">
    <property type="entry name" value="DHH phosphoesterases"/>
    <property type="match status" value="1"/>
</dbReference>
<feature type="domain" description="DHHA1" evidence="2">
    <location>
        <begin position="218"/>
        <end position="315"/>
    </location>
</feature>
<dbReference type="InterPro" id="IPR003156">
    <property type="entry name" value="DHHA1_dom"/>
</dbReference>
<reference evidence="3" key="1">
    <citation type="submission" date="2017-05" db="EMBL/GenBank/DDBJ databases">
        <authorList>
            <person name="Varghese N."/>
            <person name="Submissions S."/>
        </authorList>
    </citation>
    <scope>NUCLEOTIDE SEQUENCE</scope>
    <source>
        <strain evidence="3">DSM 18763</strain>
    </source>
</reference>
<evidence type="ECO:0000259" key="2">
    <source>
        <dbReference type="Pfam" id="PF02272"/>
    </source>
</evidence>
<evidence type="ECO:0000313" key="4">
    <source>
        <dbReference type="Proteomes" id="UP001157947"/>
    </source>
</evidence>
<dbReference type="PANTHER" id="PTHR47618:SF1">
    <property type="entry name" value="BIFUNCTIONAL OLIGORIBONUCLEASE AND PAP PHOSPHATASE NRNA"/>
    <property type="match status" value="1"/>
</dbReference>
<dbReference type="EMBL" id="FXTX01000022">
    <property type="protein sequence ID" value="SMP21140.1"/>
    <property type="molecule type" value="Genomic_DNA"/>
</dbReference>
<proteinExistence type="predicted"/>
<sequence>MEGYVIPIIERLKREEGSILIFTHENPDGDGIGSMLALYQFLKKKNKNVVAAMKDNVPHIYDFLPYNQEIKKLPLDKTFDVGIIVDAAGAYRAGVEIKAKEILRIDHHIGGVFESIYDYINPYAAATTYLVGEILRNWDEEAIDADIATCLYVGLMTDTGSFRYNNTNEKTFEMAEFLVKKGANPSYISHMVFERNSLNVLKLLQKTLSTIELYEDGKIAVLTVFRDFLEETGTTEEDTEGFVHFARGLDGVEVAIIMIQREDRKTWRISIRGKGKVDVQKIAKCFGGGGHKDAAGCRVIGDYHEVKQKLINEIATNLSKYEELVEVK</sequence>
<gene>
    <name evidence="3" type="ORF">SAMN06264868_12219</name>
</gene>
<dbReference type="GO" id="GO:0003676">
    <property type="term" value="F:nucleic acid binding"/>
    <property type="evidence" value="ECO:0007669"/>
    <property type="project" value="InterPro"/>
</dbReference>
<dbReference type="Proteomes" id="UP001157947">
    <property type="component" value="Unassembled WGS sequence"/>
</dbReference>
<dbReference type="Gene3D" id="3.10.310.30">
    <property type="match status" value="1"/>
</dbReference>
<dbReference type="AlphaFoldDB" id="A0AA45WPE6"/>
<dbReference type="Pfam" id="PF02272">
    <property type="entry name" value="DHHA1"/>
    <property type="match status" value="1"/>
</dbReference>
<name>A0AA45WPE6_9AQUI</name>